<organism evidence="10 11">
    <name type="scientific">Phreatobacter oligotrophus</name>
    <dbReference type="NCBI Taxonomy" id="1122261"/>
    <lineage>
        <taxon>Bacteria</taxon>
        <taxon>Pseudomonadati</taxon>
        <taxon>Pseudomonadota</taxon>
        <taxon>Alphaproteobacteria</taxon>
        <taxon>Hyphomicrobiales</taxon>
        <taxon>Phreatobacteraceae</taxon>
        <taxon>Phreatobacter</taxon>
    </lineage>
</organism>
<evidence type="ECO:0000256" key="5">
    <source>
        <dbReference type="ARBA" id="ARBA00022741"/>
    </source>
</evidence>
<keyword evidence="11" id="KW-1185">Reference proteome</keyword>
<evidence type="ECO:0000256" key="7">
    <source>
        <dbReference type="ARBA" id="ARBA00022840"/>
    </source>
</evidence>
<protein>
    <recommendedName>
        <fullName evidence="2">histidine kinase</fullName>
        <ecNumber evidence="2">2.7.13.3</ecNumber>
    </recommendedName>
</protein>
<feature type="transmembrane region" description="Helical" evidence="8">
    <location>
        <begin position="275"/>
        <end position="299"/>
    </location>
</feature>
<comment type="caution">
    <text evidence="10">The sequence shown here is derived from an EMBL/GenBank/DDBJ whole genome shotgun (WGS) entry which is preliminary data.</text>
</comment>
<dbReference type="InterPro" id="IPR011495">
    <property type="entry name" value="Sig_transdc_His_kin_sub2_dim/P"/>
</dbReference>
<dbReference type="RefSeq" id="WP_108178935.1">
    <property type="nucleotide sequence ID" value="NZ_PZZL01000009.1"/>
</dbReference>
<dbReference type="Pfam" id="PF07568">
    <property type="entry name" value="HisKA_2"/>
    <property type="match status" value="1"/>
</dbReference>
<dbReference type="PROSITE" id="PS50885">
    <property type="entry name" value="HAMP"/>
    <property type="match status" value="1"/>
</dbReference>
<evidence type="ECO:0000256" key="4">
    <source>
        <dbReference type="ARBA" id="ARBA00022679"/>
    </source>
</evidence>
<keyword evidence="8" id="KW-0812">Transmembrane</keyword>
<evidence type="ECO:0000313" key="11">
    <source>
        <dbReference type="Proteomes" id="UP000241808"/>
    </source>
</evidence>
<evidence type="ECO:0000256" key="6">
    <source>
        <dbReference type="ARBA" id="ARBA00022777"/>
    </source>
</evidence>
<keyword evidence="5" id="KW-0547">Nucleotide-binding</keyword>
<keyword evidence="6 10" id="KW-0418">Kinase</keyword>
<evidence type="ECO:0000256" key="3">
    <source>
        <dbReference type="ARBA" id="ARBA00022553"/>
    </source>
</evidence>
<dbReference type="Proteomes" id="UP000241808">
    <property type="component" value="Unassembled WGS sequence"/>
</dbReference>
<evidence type="ECO:0000256" key="8">
    <source>
        <dbReference type="SAM" id="Phobius"/>
    </source>
</evidence>
<comment type="catalytic activity">
    <reaction evidence="1">
        <text>ATP + protein L-histidine = ADP + protein N-phospho-L-histidine.</text>
        <dbReference type="EC" id="2.7.13.3"/>
    </reaction>
</comment>
<dbReference type="PANTHER" id="PTHR41523">
    <property type="entry name" value="TWO-COMPONENT SYSTEM SENSOR PROTEIN"/>
    <property type="match status" value="1"/>
</dbReference>
<sequence length="547" mass="59433">MNVTAFRTVRGRLLALIVLVILPIAVITAVTAVATYRSVLSSIEASQLQTVGNFSVRTRIWYRESLRTLLTASASVAAIGQTDAQCRAVTDRLIADNIGISGIIMQVGDDTACSAGNHSSITEPVLMGLVENYRSRTRSPTWIGSEMAETSYGVTMVGDQRYMVIYAGRPRGSSRMEGLLLVNATIVDRAFDLGTLGGGTVVGLVRTPGEVVITRGAAEQDSDWLPAELPAPAQLLRWEATSRSGMTATFGMQLVAEPDLYVLARFDQQAERAAFLQFIALLLTPLVTLMVLFAVYSLAIDTNIVRWIRGIEAAALARASQQPQEAPVDPTMPDDIRRVSEAFNALVADQADRVERLNVTIGANRHLVRELHHRVKNSLQVVQSYISLARRQHGPEHRSVLAAIEAKVQVLSIAYRHALAQGEMRPVELQPFLDEVAVMLNGLLQAGRPWVSAHSAADLALVVDRAIPLGLLVVEIACHAIEERHTDHLAVEVSCTDGDHLALVVATDDRRTDAIDTKIVHGLLRQIGATRRNGPTESGVGLWDIPL</sequence>
<accession>A0A2T4YYS3</accession>
<dbReference type="GO" id="GO:0007165">
    <property type="term" value="P:signal transduction"/>
    <property type="evidence" value="ECO:0007669"/>
    <property type="project" value="InterPro"/>
</dbReference>
<reference evidence="10 11" key="1">
    <citation type="submission" date="2018-04" db="EMBL/GenBank/DDBJ databases">
        <title>Genomic Encyclopedia of Archaeal and Bacterial Type Strains, Phase II (KMG-II): from individual species to whole genera.</title>
        <authorList>
            <person name="Goeker M."/>
        </authorList>
    </citation>
    <scope>NUCLEOTIDE SEQUENCE [LARGE SCALE GENOMIC DNA]</scope>
    <source>
        <strain evidence="10 11">DSM 25521</strain>
    </source>
</reference>
<proteinExistence type="predicted"/>
<feature type="domain" description="HAMP" evidence="9">
    <location>
        <begin position="302"/>
        <end position="355"/>
    </location>
</feature>
<keyword evidence="3" id="KW-0597">Phosphoprotein</keyword>
<evidence type="ECO:0000313" key="10">
    <source>
        <dbReference type="EMBL" id="PTM51836.1"/>
    </source>
</evidence>
<evidence type="ECO:0000259" key="9">
    <source>
        <dbReference type="PROSITE" id="PS50885"/>
    </source>
</evidence>
<dbReference type="OrthoDB" id="9767435at2"/>
<evidence type="ECO:0000256" key="1">
    <source>
        <dbReference type="ARBA" id="ARBA00000085"/>
    </source>
</evidence>
<keyword evidence="8" id="KW-0472">Membrane</keyword>
<dbReference type="PANTHER" id="PTHR41523:SF8">
    <property type="entry name" value="ETHYLENE RESPONSE SENSOR PROTEIN"/>
    <property type="match status" value="1"/>
</dbReference>
<keyword evidence="7" id="KW-0067">ATP-binding</keyword>
<dbReference type="EMBL" id="PZZL01000009">
    <property type="protein sequence ID" value="PTM51836.1"/>
    <property type="molecule type" value="Genomic_DNA"/>
</dbReference>
<dbReference type="EC" id="2.7.13.3" evidence="2"/>
<keyword evidence="8" id="KW-1133">Transmembrane helix</keyword>
<dbReference type="InterPro" id="IPR003660">
    <property type="entry name" value="HAMP_dom"/>
</dbReference>
<keyword evidence="4" id="KW-0808">Transferase</keyword>
<dbReference type="GO" id="GO:0005524">
    <property type="term" value="F:ATP binding"/>
    <property type="evidence" value="ECO:0007669"/>
    <property type="project" value="UniProtKB-KW"/>
</dbReference>
<name>A0A2T4YYS3_9HYPH</name>
<gene>
    <name evidence="10" type="ORF">C8P69_109123</name>
</gene>
<dbReference type="GO" id="GO:0016020">
    <property type="term" value="C:membrane"/>
    <property type="evidence" value="ECO:0007669"/>
    <property type="project" value="InterPro"/>
</dbReference>
<dbReference type="GO" id="GO:0004673">
    <property type="term" value="F:protein histidine kinase activity"/>
    <property type="evidence" value="ECO:0007669"/>
    <property type="project" value="UniProtKB-EC"/>
</dbReference>
<dbReference type="AlphaFoldDB" id="A0A2T4YYS3"/>
<evidence type="ECO:0000256" key="2">
    <source>
        <dbReference type="ARBA" id="ARBA00012438"/>
    </source>
</evidence>